<name>A0ABT4QLG5_9BACL</name>
<comment type="caution">
    <text evidence="2">The sequence shown here is derived from an EMBL/GenBank/DDBJ whole genome shotgun (WGS) entry which is preliminary data.</text>
</comment>
<evidence type="ECO:0000313" key="2">
    <source>
        <dbReference type="EMBL" id="MCZ8517718.1"/>
    </source>
</evidence>
<keyword evidence="1" id="KW-0732">Signal</keyword>
<reference evidence="2 3" key="1">
    <citation type="submission" date="2022-12" db="EMBL/GenBank/DDBJ databases">
        <title>Draft genome sequence of Paenibacillus sp. dW9.</title>
        <authorList>
            <person name="Choi E.-W."/>
            <person name="Kim D.-U."/>
        </authorList>
    </citation>
    <scope>NUCLEOTIDE SEQUENCE [LARGE SCALE GENOMIC DNA]</scope>
    <source>
        <strain evidence="3">dW9</strain>
    </source>
</reference>
<dbReference type="Proteomes" id="UP001527882">
    <property type="component" value="Unassembled WGS sequence"/>
</dbReference>
<keyword evidence="3" id="KW-1185">Reference proteome</keyword>
<feature type="signal peptide" evidence="1">
    <location>
        <begin position="1"/>
        <end position="27"/>
    </location>
</feature>
<accession>A0ABT4QLG5</accession>
<evidence type="ECO:0000256" key="1">
    <source>
        <dbReference type="SAM" id="SignalP"/>
    </source>
</evidence>
<feature type="chain" id="PRO_5045840136" evidence="1">
    <location>
        <begin position="28"/>
        <end position="237"/>
    </location>
</feature>
<protein>
    <submittedName>
        <fullName evidence="2">Uncharacterized protein</fullName>
    </submittedName>
</protein>
<proteinExistence type="predicted"/>
<dbReference type="EMBL" id="JAQAGZ010000049">
    <property type="protein sequence ID" value="MCZ8517718.1"/>
    <property type="molecule type" value="Genomic_DNA"/>
</dbReference>
<organism evidence="2 3">
    <name type="scientific">Paenibacillus gyeongsangnamensis</name>
    <dbReference type="NCBI Taxonomy" id="3388067"/>
    <lineage>
        <taxon>Bacteria</taxon>
        <taxon>Bacillati</taxon>
        <taxon>Bacillota</taxon>
        <taxon>Bacilli</taxon>
        <taxon>Bacillales</taxon>
        <taxon>Paenibacillaceae</taxon>
        <taxon>Paenibacillus</taxon>
    </lineage>
</organism>
<sequence>MKRLAAVLLTTVFVLYSALGFGNSAQAATSANCVNGGYSVVIDGKTYKGDQTIKMSSFVTKDIQVIGTYNEFSLNVDTFSVKNYTLTGVAGPGDITGGKRTVVYTEKTPQLPSNLVGELEIRLDKGSISLLRNGAIKMKIQANDCSQGGLFQQEADSNVVIKNVLSEGFSYIKVNATGNLTFTNGAVSGYDSPQSATNISFDSNTSYWNVAAGGRVGMVIGEDGVQGGAPTTPTNPG</sequence>
<evidence type="ECO:0000313" key="3">
    <source>
        <dbReference type="Proteomes" id="UP001527882"/>
    </source>
</evidence>
<dbReference type="RefSeq" id="WP_269886245.1">
    <property type="nucleotide sequence ID" value="NZ_JAQAGZ010000049.1"/>
</dbReference>
<gene>
    <name evidence="2" type="ORF">O9H85_36515</name>
</gene>